<keyword evidence="2" id="KW-1185">Reference proteome</keyword>
<evidence type="ECO:0000313" key="2">
    <source>
        <dbReference type="Proteomes" id="UP000630142"/>
    </source>
</evidence>
<accession>A0A8J3GKH6</accession>
<sequence>MDMNQILRDAVREAEGLSDDEQEELGRALKRLMLRKQIDGELAAAEKRGGRTSHDDFMAELKQRYG</sequence>
<evidence type="ECO:0000313" key="1">
    <source>
        <dbReference type="EMBL" id="GHD14368.1"/>
    </source>
</evidence>
<organism evidence="1 2">
    <name type="scientific">Tianweitania populi</name>
    <dbReference type="NCBI Taxonomy" id="1607949"/>
    <lineage>
        <taxon>Bacteria</taxon>
        <taxon>Pseudomonadati</taxon>
        <taxon>Pseudomonadota</taxon>
        <taxon>Alphaproteobacteria</taxon>
        <taxon>Hyphomicrobiales</taxon>
        <taxon>Phyllobacteriaceae</taxon>
        <taxon>Tianweitania</taxon>
    </lineage>
</organism>
<reference evidence="1" key="2">
    <citation type="submission" date="2020-09" db="EMBL/GenBank/DDBJ databases">
        <authorList>
            <person name="Sun Q."/>
            <person name="Kim S."/>
        </authorList>
    </citation>
    <scope>NUCLEOTIDE SEQUENCE</scope>
    <source>
        <strain evidence="1">KCTC 42249</strain>
    </source>
</reference>
<protein>
    <submittedName>
        <fullName evidence="1">Uncharacterized protein</fullName>
    </submittedName>
</protein>
<reference evidence="1" key="1">
    <citation type="journal article" date="2014" name="Int. J. Syst. Evol. Microbiol.">
        <title>Complete genome sequence of Corynebacterium casei LMG S-19264T (=DSM 44701T), isolated from a smear-ripened cheese.</title>
        <authorList>
            <consortium name="US DOE Joint Genome Institute (JGI-PGF)"/>
            <person name="Walter F."/>
            <person name="Albersmeier A."/>
            <person name="Kalinowski J."/>
            <person name="Ruckert C."/>
        </authorList>
    </citation>
    <scope>NUCLEOTIDE SEQUENCE</scope>
    <source>
        <strain evidence="1">KCTC 42249</strain>
    </source>
</reference>
<proteinExistence type="predicted"/>
<dbReference type="EMBL" id="BMZQ01000002">
    <property type="protein sequence ID" value="GHD14368.1"/>
    <property type="molecule type" value="Genomic_DNA"/>
</dbReference>
<dbReference type="AlphaFoldDB" id="A0A8J3GKH6"/>
<dbReference type="Proteomes" id="UP000630142">
    <property type="component" value="Unassembled WGS sequence"/>
</dbReference>
<comment type="caution">
    <text evidence="1">The sequence shown here is derived from an EMBL/GenBank/DDBJ whole genome shotgun (WGS) entry which is preliminary data.</text>
</comment>
<name>A0A8J3GKH6_9HYPH</name>
<gene>
    <name evidence="1" type="ORF">GCM10016234_19880</name>
</gene>